<protein>
    <submittedName>
        <fullName evidence="2">Uncharacterized protein</fullName>
    </submittedName>
</protein>
<accession>C6M5M6</accession>
<evidence type="ECO:0000256" key="1">
    <source>
        <dbReference type="SAM" id="Phobius"/>
    </source>
</evidence>
<proteinExistence type="predicted"/>
<dbReference type="AlphaFoldDB" id="C6M5M6"/>
<feature type="transmembrane region" description="Helical" evidence="1">
    <location>
        <begin position="142"/>
        <end position="161"/>
    </location>
</feature>
<gene>
    <name evidence="2" type="ORF">NEISICOT_01825</name>
</gene>
<keyword evidence="1" id="KW-1133">Transmembrane helix</keyword>
<sequence>MLIILTILTVIWALVWRFTVSVLVGIAVFYFLPPQHETYTPSSKINAQFSVPVLKNENGECVLKRWTEFDSVQDKICTQSFEDMSCFPIPQTKTGCDLKQINTQEYKFIAYGTDQTETNHYRLTEGRIEPLSFTWDSFSRRLVAGLIAAGITLLLTLALLLHPRWGGRIDNWVAAKKAKMTEQHKD</sequence>
<keyword evidence="1" id="KW-0472">Membrane</keyword>
<comment type="caution">
    <text evidence="2">The sequence shown here is derived from an EMBL/GenBank/DDBJ whole genome shotgun (WGS) entry which is preliminary data.</text>
</comment>
<keyword evidence="3" id="KW-1185">Reference proteome</keyword>
<organism evidence="2 3">
    <name type="scientific">Neisseria sicca ATCC 29256</name>
    <dbReference type="NCBI Taxonomy" id="547045"/>
    <lineage>
        <taxon>Bacteria</taxon>
        <taxon>Pseudomonadati</taxon>
        <taxon>Pseudomonadota</taxon>
        <taxon>Betaproteobacteria</taxon>
        <taxon>Neisseriales</taxon>
        <taxon>Neisseriaceae</taxon>
        <taxon>Neisseria</taxon>
    </lineage>
</organism>
<feature type="transmembrane region" description="Helical" evidence="1">
    <location>
        <begin position="7"/>
        <end position="32"/>
    </location>
</feature>
<dbReference type="EMBL" id="ACKO02000010">
    <property type="protein sequence ID" value="EET44354.1"/>
    <property type="molecule type" value="Genomic_DNA"/>
</dbReference>
<keyword evidence="1" id="KW-0812">Transmembrane</keyword>
<evidence type="ECO:0000313" key="3">
    <source>
        <dbReference type="Proteomes" id="UP000005365"/>
    </source>
</evidence>
<dbReference type="Proteomes" id="UP000005365">
    <property type="component" value="Unassembled WGS sequence"/>
</dbReference>
<evidence type="ECO:0000313" key="2">
    <source>
        <dbReference type="EMBL" id="EET44354.1"/>
    </source>
</evidence>
<reference evidence="2" key="1">
    <citation type="submission" date="2009-07" db="EMBL/GenBank/DDBJ databases">
        <authorList>
            <person name="Weinstock G."/>
            <person name="Sodergren E."/>
            <person name="Clifton S."/>
            <person name="Fulton L."/>
            <person name="Fulton B."/>
            <person name="Courtney L."/>
            <person name="Fronick C."/>
            <person name="Harrison M."/>
            <person name="Strong C."/>
            <person name="Farmer C."/>
            <person name="Delahaunty K."/>
            <person name="Markovic C."/>
            <person name="Hall O."/>
            <person name="Minx P."/>
            <person name="Tomlinson C."/>
            <person name="Mitreva M."/>
            <person name="Nelson J."/>
            <person name="Hou S."/>
            <person name="Wollam A."/>
            <person name="Pepin K.H."/>
            <person name="Johnson M."/>
            <person name="Bhonagiri V."/>
            <person name="Nash W.E."/>
            <person name="Warren W."/>
            <person name="Chinwalla A."/>
            <person name="Mardis E.R."/>
            <person name="Wilson R.K."/>
        </authorList>
    </citation>
    <scope>NUCLEOTIDE SEQUENCE [LARGE SCALE GENOMIC DNA]</scope>
    <source>
        <strain evidence="2">ATCC 29256</strain>
    </source>
</reference>
<name>C6M5M6_NEISI</name>